<proteinExistence type="predicted"/>
<dbReference type="PANTHER" id="PTHR33621">
    <property type="entry name" value="ASPARTIC/GLUTAMIC ACID-RICH PROTEIN"/>
    <property type="match status" value="1"/>
</dbReference>
<dbReference type="OrthoDB" id="1916794at2759"/>
<feature type="compositionally biased region" description="Low complexity" evidence="1">
    <location>
        <begin position="87"/>
        <end position="102"/>
    </location>
</feature>
<reference evidence="3" key="1">
    <citation type="submission" date="2025-08" db="UniProtKB">
        <authorList>
            <consortium name="RefSeq"/>
        </authorList>
    </citation>
    <scope>IDENTIFICATION</scope>
    <source>
        <tissue evidence="3">Leaf</tissue>
    </source>
</reference>
<keyword evidence="2" id="KW-1185">Reference proteome</keyword>
<feature type="compositionally biased region" description="Basic and acidic residues" evidence="1">
    <location>
        <begin position="134"/>
        <end position="144"/>
    </location>
</feature>
<feature type="region of interest" description="Disordered" evidence="1">
    <location>
        <begin position="48"/>
        <end position="170"/>
    </location>
</feature>
<dbReference type="RefSeq" id="XP_030542473.1">
    <property type="nucleotide sequence ID" value="XM_030686613.2"/>
</dbReference>
<accession>A0A8B8Q7I5</accession>
<name>A0A8B8Q7I5_9MYRT</name>
<feature type="compositionally biased region" description="Acidic residues" evidence="1">
    <location>
        <begin position="213"/>
        <end position="222"/>
    </location>
</feature>
<evidence type="ECO:0000313" key="2">
    <source>
        <dbReference type="Proteomes" id="UP000827889"/>
    </source>
</evidence>
<feature type="compositionally biased region" description="Acidic residues" evidence="1">
    <location>
        <begin position="230"/>
        <end position="241"/>
    </location>
</feature>
<dbReference type="GeneID" id="115749682"/>
<feature type="compositionally biased region" description="Basic and acidic residues" evidence="1">
    <location>
        <begin position="242"/>
        <end position="264"/>
    </location>
</feature>
<sequence>MDFHTLSRRELQVLCKKNKIAANMTNVAMADALTALQHVEGLEEFLNPSEPTNAMQSPEKAPPETPAVPRTATRASARAKPAKDPDSSLAMSRARRSAMSSRHVADQENKQVNLPDTPAVPITGKRAGLASARRRQEAMKRDEKTEEENQVVPKSSTVKSTQRKARVSAAPRVYSTRRSVRLLEKSMSELKLSEERASEVEPIKMDDLGLKEESEEVLEETEENKNTLDADADSQAAEEESSEKPDHSNIHVEKSTGMEEKERELESHVNVNVESSCVGDLSSQVLLEVECGKSDCLSALSDSDLKDDVLDEKSDQLDDNLLVSKLNQDAPPVDTSDLKDDVLDEKSDQLDDNLLVSKLNQDAPPLDTSVQTDGHNAFTEIEDHLVEETTNLEVSEELAFGEDNQSDDIDIDVKPMTEEKLLNENILEFEEDGNNEETVKNGLMNSLLPEEQNSHQQMVENNEGVGISETIICTSDDSAKLVPHIMTNSDRLVPHCDDIQEPVGDNDSGVEIPMSSQLEIWDSAPVEQEESIKLDQLMSPCLVSPIIQTEKHEDEQLAEVDLIESEEFAMEVREWHKSLVEASAAANSSEVNAADIQGYADLQELVDLHVMPEMEFVEGTCELPPSDIADKTPIFVSKISTRSPLAANGKVTLSLLTADRLPKSPVLAKSSSKKQSTVRKMANKLDNNKENMDSPRSPLAVADDQLLLELPGQVKSSSKKQPAPRKMTTLLGDDKENMQKSGRKVEPNTEKAKKKSDEGKSRDEDRVLESLQKKSLRQLKKMFKERSGMPETERKKDATEQQQLGSARPALRVLSSENQMALSEGEGN</sequence>
<dbReference type="AlphaFoldDB" id="A0A8B8Q7I5"/>
<protein>
    <submittedName>
        <fullName evidence="3">Titin homolog isoform X2</fullName>
    </submittedName>
</protein>
<feature type="compositionally biased region" description="Basic and acidic residues" evidence="1">
    <location>
        <begin position="732"/>
        <end position="772"/>
    </location>
</feature>
<dbReference type="PANTHER" id="PTHR33621:SF2">
    <property type="entry name" value="RIBOSOMAL L1 DOMAIN-CONTAINING PROTEIN"/>
    <property type="match status" value="1"/>
</dbReference>
<gene>
    <name evidence="3" type="primary">LOC115749682</name>
</gene>
<organism evidence="2 3">
    <name type="scientific">Rhodamnia argentea</name>
    <dbReference type="NCBI Taxonomy" id="178133"/>
    <lineage>
        <taxon>Eukaryota</taxon>
        <taxon>Viridiplantae</taxon>
        <taxon>Streptophyta</taxon>
        <taxon>Embryophyta</taxon>
        <taxon>Tracheophyta</taxon>
        <taxon>Spermatophyta</taxon>
        <taxon>Magnoliopsida</taxon>
        <taxon>eudicotyledons</taxon>
        <taxon>Gunneridae</taxon>
        <taxon>Pentapetalae</taxon>
        <taxon>rosids</taxon>
        <taxon>malvids</taxon>
        <taxon>Myrtales</taxon>
        <taxon>Myrtaceae</taxon>
        <taxon>Myrtoideae</taxon>
        <taxon>Myrteae</taxon>
        <taxon>Australasian group</taxon>
        <taxon>Rhodamnia</taxon>
    </lineage>
</organism>
<dbReference type="KEGG" id="rarg:115749682"/>
<feature type="region of interest" description="Disordered" evidence="1">
    <location>
        <begin position="712"/>
        <end position="828"/>
    </location>
</feature>
<feature type="compositionally biased region" description="Basic and acidic residues" evidence="1">
    <location>
        <begin position="782"/>
        <end position="799"/>
    </location>
</feature>
<feature type="region of interest" description="Disordered" evidence="1">
    <location>
        <begin position="665"/>
        <end position="697"/>
    </location>
</feature>
<dbReference type="Proteomes" id="UP000827889">
    <property type="component" value="Chromosome 5"/>
</dbReference>
<evidence type="ECO:0000313" key="3">
    <source>
        <dbReference type="RefSeq" id="XP_030542473.1"/>
    </source>
</evidence>
<feature type="region of interest" description="Disordered" evidence="1">
    <location>
        <begin position="191"/>
        <end position="264"/>
    </location>
</feature>
<evidence type="ECO:0000256" key="1">
    <source>
        <dbReference type="SAM" id="MobiDB-lite"/>
    </source>
</evidence>
<feature type="compositionally biased region" description="Basic and acidic residues" evidence="1">
    <location>
        <begin position="191"/>
        <end position="212"/>
    </location>
</feature>